<accession>A0A2P2IZN9</accession>
<evidence type="ECO:0000313" key="1">
    <source>
        <dbReference type="EMBL" id="MBW86676.1"/>
    </source>
</evidence>
<sequence length="51" mass="5377">MAVHPVAKPRCWSGTSSGLPLGELVHMPLYNLSHPPSSVSIPEISVPSLSL</sequence>
<proteinExistence type="predicted"/>
<organism evidence="1">
    <name type="scientific">Rhizophora mucronata</name>
    <name type="common">Asiatic mangrove</name>
    <dbReference type="NCBI Taxonomy" id="61149"/>
    <lineage>
        <taxon>Eukaryota</taxon>
        <taxon>Viridiplantae</taxon>
        <taxon>Streptophyta</taxon>
        <taxon>Embryophyta</taxon>
        <taxon>Tracheophyta</taxon>
        <taxon>Spermatophyta</taxon>
        <taxon>Magnoliopsida</taxon>
        <taxon>eudicotyledons</taxon>
        <taxon>Gunneridae</taxon>
        <taxon>Pentapetalae</taxon>
        <taxon>rosids</taxon>
        <taxon>fabids</taxon>
        <taxon>Malpighiales</taxon>
        <taxon>Rhizophoraceae</taxon>
        <taxon>Rhizophora</taxon>
    </lineage>
</organism>
<dbReference type="EMBL" id="GGEC01006193">
    <property type="protein sequence ID" value="MBW86676.1"/>
    <property type="molecule type" value="Transcribed_RNA"/>
</dbReference>
<dbReference type="AlphaFoldDB" id="A0A2P2IZN9"/>
<protein>
    <submittedName>
        <fullName evidence="1">Uncharacterized protein</fullName>
    </submittedName>
</protein>
<reference evidence="1" key="1">
    <citation type="submission" date="2018-02" db="EMBL/GenBank/DDBJ databases">
        <title>Rhizophora mucronata_Transcriptome.</title>
        <authorList>
            <person name="Meera S.P."/>
            <person name="Sreeshan A."/>
            <person name="Augustine A."/>
        </authorList>
    </citation>
    <scope>NUCLEOTIDE SEQUENCE</scope>
    <source>
        <tissue evidence="1">Leaf</tissue>
    </source>
</reference>
<name>A0A2P2IZN9_RHIMU</name>